<sequence length="119" mass="14139">MPQLYQLKSEVWLNRHDECYKNIITISPPPKDKSLKMITKLYNRERLSPFQERSPCCPQNNCMYVVMDPNDKCEMLCVDQLDVLFSYLLENNFTFNTDLTKMMFQSQVQIKNLIAFISK</sequence>
<evidence type="ECO:0000313" key="1">
    <source>
        <dbReference type="EMBL" id="QHS98901.1"/>
    </source>
</evidence>
<reference evidence="1" key="1">
    <citation type="journal article" date="2020" name="Nature">
        <title>Giant virus diversity and host interactions through global metagenomics.</title>
        <authorList>
            <person name="Schulz F."/>
            <person name="Roux S."/>
            <person name="Paez-Espino D."/>
            <person name="Jungbluth S."/>
            <person name="Walsh D.A."/>
            <person name="Denef V.J."/>
            <person name="McMahon K.D."/>
            <person name="Konstantinidis K.T."/>
            <person name="Eloe-Fadrosh E.A."/>
            <person name="Kyrpides N.C."/>
            <person name="Woyke T."/>
        </authorList>
    </citation>
    <scope>NUCLEOTIDE SEQUENCE</scope>
    <source>
        <strain evidence="1">GVMAG-M-3300020185-18</strain>
    </source>
</reference>
<dbReference type="EMBL" id="MN739328">
    <property type="protein sequence ID" value="QHS98901.1"/>
    <property type="molecule type" value="Genomic_DNA"/>
</dbReference>
<dbReference type="AlphaFoldDB" id="A0A6C0C480"/>
<protein>
    <submittedName>
        <fullName evidence="1">Uncharacterized protein</fullName>
    </submittedName>
</protein>
<accession>A0A6C0C480</accession>
<organism evidence="1">
    <name type="scientific">viral metagenome</name>
    <dbReference type="NCBI Taxonomy" id="1070528"/>
    <lineage>
        <taxon>unclassified sequences</taxon>
        <taxon>metagenomes</taxon>
        <taxon>organismal metagenomes</taxon>
    </lineage>
</organism>
<proteinExistence type="predicted"/>
<name>A0A6C0C480_9ZZZZ</name>